<organism evidence="2 3">
    <name type="scientific">Ktedonobacter racemifer DSM 44963</name>
    <dbReference type="NCBI Taxonomy" id="485913"/>
    <lineage>
        <taxon>Bacteria</taxon>
        <taxon>Bacillati</taxon>
        <taxon>Chloroflexota</taxon>
        <taxon>Ktedonobacteria</taxon>
        <taxon>Ktedonobacterales</taxon>
        <taxon>Ktedonobacteraceae</taxon>
        <taxon>Ktedonobacter</taxon>
    </lineage>
</organism>
<dbReference type="SUPFAM" id="SSF46689">
    <property type="entry name" value="Homeodomain-like"/>
    <property type="match status" value="1"/>
</dbReference>
<dbReference type="InParanoid" id="D6U533"/>
<sequence length="428" mass="48072">MSKIQKDPLRELSQQEEQALQKLAKSTSERMDIIKRANALLSVRAGKSYTEAAIVAGYKSNDTISRLVSRFNQHGLLALSIATGRGCKPTYTSAQQTRILAEVQRKPDHQEDQTGIWSLMTLRRALRKTDLPHVSAETIRQVLHESGYSYQRTRTWCRTGYALRKRKSGTVTVYDPETPKKRLIELACEQAEAAGIVQLNEDEAGPYQAIPQPGASWQPEGYPATQPHEYERGGTAKLLTLFRPSTGHVRAKGVISATNAVLHPWLQEQLSAVLTEIEKQQPAETLPPEEERPLYARWETWLGHPPGRTLPPLRILLVLDNLAGHLSSDLVLWFFDHGVMPLYTPIGGSWLNMAESVQRILVRRALSGQYPQNAQEVIDWLEQTVAGWNQTPTPFVWNGKRRRRRERAYLRRLGGSAAALAHGTSIAS</sequence>
<dbReference type="Pfam" id="PF13358">
    <property type="entry name" value="DDE_3"/>
    <property type="match status" value="1"/>
</dbReference>
<accession>D6U533</accession>
<dbReference type="EMBL" id="ADVG01000004">
    <property type="protein sequence ID" value="EFH81613.1"/>
    <property type="molecule type" value="Genomic_DNA"/>
</dbReference>
<dbReference type="InterPro" id="IPR038717">
    <property type="entry name" value="Tc1-like_DDE_dom"/>
</dbReference>
<evidence type="ECO:0000259" key="1">
    <source>
        <dbReference type="Pfam" id="PF13358"/>
    </source>
</evidence>
<evidence type="ECO:0000313" key="3">
    <source>
        <dbReference type="Proteomes" id="UP000004508"/>
    </source>
</evidence>
<dbReference type="eggNOG" id="COG3335">
    <property type="taxonomic scope" value="Bacteria"/>
</dbReference>
<dbReference type="AlphaFoldDB" id="D6U533"/>
<dbReference type="eggNOG" id="COG3415">
    <property type="taxonomic scope" value="Bacteria"/>
</dbReference>
<proteinExistence type="predicted"/>
<keyword evidence="3" id="KW-1185">Reference proteome</keyword>
<name>D6U533_KTERA</name>
<reference evidence="2 3" key="1">
    <citation type="journal article" date="2011" name="Stand. Genomic Sci.">
        <title>Non-contiguous finished genome sequence and contextual data of the filamentous soil bacterium Ktedonobacter racemifer type strain (SOSP1-21).</title>
        <authorList>
            <person name="Chang Y.J."/>
            <person name="Land M."/>
            <person name="Hauser L."/>
            <person name="Chertkov O."/>
            <person name="Del Rio T.G."/>
            <person name="Nolan M."/>
            <person name="Copeland A."/>
            <person name="Tice H."/>
            <person name="Cheng J.F."/>
            <person name="Lucas S."/>
            <person name="Han C."/>
            <person name="Goodwin L."/>
            <person name="Pitluck S."/>
            <person name="Ivanova N."/>
            <person name="Ovchinikova G."/>
            <person name="Pati A."/>
            <person name="Chen A."/>
            <person name="Palaniappan K."/>
            <person name="Mavromatis K."/>
            <person name="Liolios K."/>
            <person name="Brettin T."/>
            <person name="Fiebig A."/>
            <person name="Rohde M."/>
            <person name="Abt B."/>
            <person name="Goker M."/>
            <person name="Detter J.C."/>
            <person name="Woyke T."/>
            <person name="Bristow J."/>
            <person name="Eisen J.A."/>
            <person name="Markowitz V."/>
            <person name="Hugenholtz P."/>
            <person name="Kyrpides N.C."/>
            <person name="Klenk H.P."/>
            <person name="Lapidus A."/>
        </authorList>
    </citation>
    <scope>NUCLEOTIDE SEQUENCE [LARGE SCALE GENOMIC DNA]</scope>
    <source>
        <strain evidence="3">DSM 44963</strain>
    </source>
</reference>
<comment type="caution">
    <text evidence="2">The sequence shown here is derived from an EMBL/GenBank/DDBJ whole genome shotgun (WGS) entry which is preliminary data.</text>
</comment>
<dbReference type="Pfam" id="PF13565">
    <property type="entry name" value="HTH_32"/>
    <property type="match status" value="1"/>
</dbReference>
<dbReference type="STRING" id="485913.Krac_2347"/>
<dbReference type="Proteomes" id="UP000004508">
    <property type="component" value="Unassembled WGS sequence"/>
</dbReference>
<dbReference type="InterPro" id="IPR009057">
    <property type="entry name" value="Homeodomain-like_sf"/>
</dbReference>
<feature type="domain" description="Tc1-like transposase DDE" evidence="1">
    <location>
        <begin position="212"/>
        <end position="377"/>
    </location>
</feature>
<protein>
    <recommendedName>
        <fullName evidence="1">Tc1-like transposase DDE domain-containing protein</fullName>
    </recommendedName>
</protein>
<gene>
    <name evidence="2" type="ORF">Krac_2347</name>
</gene>
<evidence type="ECO:0000313" key="2">
    <source>
        <dbReference type="EMBL" id="EFH81613.1"/>
    </source>
</evidence>